<name>A0A1W1WDW2_SULTA</name>
<keyword evidence="3 5" id="KW-0808">Transferase</keyword>
<dbReference type="InterPro" id="IPR001296">
    <property type="entry name" value="Glyco_trans_1"/>
</dbReference>
<dbReference type="SUPFAM" id="SSF53756">
    <property type="entry name" value="UDP-Glycosyltransferase/glycogen phosphorylase"/>
    <property type="match status" value="1"/>
</dbReference>
<feature type="domain" description="Glycosyl transferase family 1" evidence="4">
    <location>
        <begin position="193"/>
        <end position="363"/>
    </location>
</feature>
<dbReference type="PANTHER" id="PTHR12526:SF640">
    <property type="entry name" value="COLANIC ACID BIOSYNTHESIS GLYCOSYLTRANSFERASE WCAL-RELATED"/>
    <property type="match status" value="1"/>
</dbReference>
<dbReference type="Gene3D" id="3.40.50.2000">
    <property type="entry name" value="Glycogen Phosphorylase B"/>
    <property type="match status" value="1"/>
</dbReference>
<sequence length="408" mass="45166">MRILIWSDAGANTGYGTVTANLAARWTRHGAQLAALASNYLGDPWAGPIALYPATKYDRADVFGVRRLPELLKKLTPDVLFILQDLYTVAEGLKVLQGQFPVPTVIYAPVDGTHLPHEWLEAVRAAHAVVAMSHHGARVLKDEAGLKVPVLWHGVEHEVVYPASPERPIYVDQPGTKRALTSKAACKEILGLTNRFVIAAVNRNSIRKNFYDTVRVFDRFRRRHPEAFLLIHAMPRDEGGDLPVLLHRYDLTDRHAQIHNPGDTFVGSDKAWLTLIYNAADVKVSTSMAEGFGLTDAEALACGTPVVAQDYSATTEVVGPGGLLVPVQRHFTTARMVDFALPDLDAMDAALETLYQDPAQREMLQARAIRHAQQFNWDQTAQGFWELFQAVTDAMNGNKRVTDSDSTR</sequence>
<dbReference type="RefSeq" id="WP_084661097.1">
    <property type="nucleotide sequence ID" value="NZ_FWWY01000001.1"/>
</dbReference>
<dbReference type="GO" id="GO:0016757">
    <property type="term" value="F:glycosyltransferase activity"/>
    <property type="evidence" value="ECO:0007669"/>
    <property type="project" value="UniProtKB-KW"/>
</dbReference>
<evidence type="ECO:0000256" key="1">
    <source>
        <dbReference type="ARBA" id="ARBA00009481"/>
    </source>
</evidence>
<evidence type="ECO:0000259" key="4">
    <source>
        <dbReference type="Pfam" id="PF00534"/>
    </source>
</evidence>
<dbReference type="CDD" id="cd03801">
    <property type="entry name" value="GT4_PimA-like"/>
    <property type="match status" value="1"/>
</dbReference>
<dbReference type="EMBL" id="FWWY01000001">
    <property type="protein sequence ID" value="SMC03913.1"/>
    <property type="molecule type" value="Genomic_DNA"/>
</dbReference>
<reference evidence="6" key="1">
    <citation type="submission" date="2017-04" db="EMBL/GenBank/DDBJ databases">
        <authorList>
            <person name="Varghese N."/>
            <person name="Submissions S."/>
        </authorList>
    </citation>
    <scope>NUCLEOTIDE SEQUENCE [LARGE SCALE GENOMIC DNA]</scope>
    <source>
        <strain evidence="6">DSM 9293</strain>
    </source>
</reference>
<dbReference type="Gene3D" id="3.40.50.11930">
    <property type="match status" value="1"/>
</dbReference>
<dbReference type="OrthoDB" id="9768685at2"/>
<accession>A0A1W1WDW2</accession>
<evidence type="ECO:0000256" key="3">
    <source>
        <dbReference type="ARBA" id="ARBA00022679"/>
    </source>
</evidence>
<protein>
    <submittedName>
        <fullName evidence="5">Glycosyltransferase involved in cell wall bisynthesis</fullName>
    </submittedName>
</protein>
<dbReference type="AlphaFoldDB" id="A0A1W1WDW2"/>
<evidence type="ECO:0000313" key="5">
    <source>
        <dbReference type="EMBL" id="SMC03913.1"/>
    </source>
</evidence>
<dbReference type="Proteomes" id="UP000192660">
    <property type="component" value="Unassembled WGS sequence"/>
</dbReference>
<keyword evidence="6" id="KW-1185">Reference proteome</keyword>
<comment type="similarity">
    <text evidence="1">Belongs to the glycosyltransferase group 1 family. Glycosyltransferase 4 subfamily.</text>
</comment>
<dbReference type="PANTHER" id="PTHR12526">
    <property type="entry name" value="GLYCOSYLTRANSFERASE"/>
    <property type="match status" value="1"/>
</dbReference>
<evidence type="ECO:0000313" key="6">
    <source>
        <dbReference type="Proteomes" id="UP000192660"/>
    </source>
</evidence>
<evidence type="ECO:0000256" key="2">
    <source>
        <dbReference type="ARBA" id="ARBA00022676"/>
    </source>
</evidence>
<organism evidence="5 6">
    <name type="scientific">Sulfobacillus thermosulfidooxidans (strain DSM 9293 / VKM B-1269 / AT-1)</name>
    <dbReference type="NCBI Taxonomy" id="929705"/>
    <lineage>
        <taxon>Bacteria</taxon>
        <taxon>Bacillati</taxon>
        <taxon>Bacillota</taxon>
        <taxon>Clostridia</taxon>
        <taxon>Eubacteriales</taxon>
        <taxon>Clostridiales Family XVII. Incertae Sedis</taxon>
        <taxon>Sulfobacillus</taxon>
    </lineage>
</organism>
<proteinExistence type="inferred from homology"/>
<keyword evidence="2" id="KW-0328">Glycosyltransferase</keyword>
<dbReference type="Pfam" id="PF00534">
    <property type="entry name" value="Glycos_transf_1"/>
    <property type="match status" value="1"/>
</dbReference>
<gene>
    <name evidence="5" type="ORF">SAMN00768000_1348</name>
</gene>